<dbReference type="Pfam" id="PF00072">
    <property type="entry name" value="Response_reg"/>
    <property type="match status" value="1"/>
</dbReference>
<proteinExistence type="predicted"/>
<dbReference type="SMART" id="SM00448">
    <property type="entry name" value="REC"/>
    <property type="match status" value="1"/>
</dbReference>
<feature type="modified residue" description="4-aspartylphosphate" evidence="1">
    <location>
        <position position="60"/>
    </location>
</feature>
<evidence type="ECO:0000259" key="3">
    <source>
        <dbReference type="PROSITE" id="PS50930"/>
    </source>
</evidence>
<reference evidence="4" key="1">
    <citation type="submission" date="2023-07" db="EMBL/GenBank/DDBJ databases">
        <authorList>
            <person name="Kim M.K."/>
        </authorList>
    </citation>
    <scope>NUCLEOTIDE SEQUENCE</scope>
    <source>
        <strain evidence="4">M29</strain>
    </source>
</reference>
<dbReference type="SUPFAM" id="SSF52172">
    <property type="entry name" value="CheY-like"/>
    <property type="match status" value="1"/>
</dbReference>
<sequence>MPSSPAPFTCLVLDDDLLVRDLAVSFVERIPSLLLVGQYDDALLAFEHLARTPVDILITDIELPQLSGLELVRALRQPPQVIFMTSHPEYALPTYELDAVDFLVKPLRFDRFLRAIDKALLLLRGRAAEAAPAPVAPADAADPTAGADTFFIRTELQFLKLRYDEVTYVEAMRDFVKVHLLDGTVHITLVNLKHMEEQLPPALFVRTHRSFLVNIRHIDAVTNQEVRIGKVEVPLGSTFRETVLNQVVQQRLLSRHPSKRA</sequence>
<dbReference type="PANTHER" id="PTHR37299">
    <property type="entry name" value="TRANSCRIPTIONAL REGULATOR-RELATED"/>
    <property type="match status" value="1"/>
</dbReference>
<dbReference type="PANTHER" id="PTHR37299:SF1">
    <property type="entry name" value="STAGE 0 SPORULATION PROTEIN A HOMOLOG"/>
    <property type="match status" value="1"/>
</dbReference>
<dbReference type="InterPro" id="IPR046947">
    <property type="entry name" value="LytR-like"/>
</dbReference>
<comment type="caution">
    <text evidence="4">The sequence shown here is derived from an EMBL/GenBank/DDBJ whole genome shotgun (WGS) entry which is preliminary data.</text>
</comment>
<dbReference type="PROSITE" id="PS50930">
    <property type="entry name" value="HTH_LYTTR"/>
    <property type="match status" value="1"/>
</dbReference>
<evidence type="ECO:0000259" key="2">
    <source>
        <dbReference type="PROSITE" id="PS50110"/>
    </source>
</evidence>
<dbReference type="Gene3D" id="2.40.50.1020">
    <property type="entry name" value="LytTr DNA-binding domain"/>
    <property type="match status" value="1"/>
</dbReference>
<dbReference type="InterPro" id="IPR011006">
    <property type="entry name" value="CheY-like_superfamily"/>
</dbReference>
<feature type="domain" description="HTH LytTR-type" evidence="3">
    <location>
        <begin position="150"/>
        <end position="218"/>
    </location>
</feature>
<dbReference type="InterPro" id="IPR007492">
    <property type="entry name" value="LytTR_DNA-bd_dom"/>
</dbReference>
<accession>A0ABT9A8U2</accession>
<dbReference type="EMBL" id="JAUQSX010000002">
    <property type="protein sequence ID" value="MDO7845837.1"/>
    <property type="molecule type" value="Genomic_DNA"/>
</dbReference>
<dbReference type="SMART" id="SM00850">
    <property type="entry name" value="LytTR"/>
    <property type="match status" value="1"/>
</dbReference>
<dbReference type="PROSITE" id="PS50110">
    <property type="entry name" value="RESPONSE_REGULATORY"/>
    <property type="match status" value="1"/>
</dbReference>
<organism evidence="4 5">
    <name type="scientific">Hymenobacter mellowenesis</name>
    <dbReference type="NCBI Taxonomy" id="3063995"/>
    <lineage>
        <taxon>Bacteria</taxon>
        <taxon>Pseudomonadati</taxon>
        <taxon>Bacteroidota</taxon>
        <taxon>Cytophagia</taxon>
        <taxon>Cytophagales</taxon>
        <taxon>Hymenobacteraceae</taxon>
        <taxon>Hymenobacter</taxon>
    </lineage>
</organism>
<dbReference type="GO" id="GO:0003677">
    <property type="term" value="F:DNA binding"/>
    <property type="evidence" value="ECO:0007669"/>
    <property type="project" value="UniProtKB-KW"/>
</dbReference>
<dbReference type="InterPro" id="IPR001789">
    <property type="entry name" value="Sig_transdc_resp-reg_receiver"/>
</dbReference>
<protein>
    <submittedName>
        <fullName evidence="4">LytTR family DNA-binding domain-containing protein</fullName>
    </submittedName>
</protein>
<evidence type="ECO:0000313" key="5">
    <source>
        <dbReference type="Proteomes" id="UP001167796"/>
    </source>
</evidence>
<dbReference type="Gene3D" id="3.40.50.2300">
    <property type="match status" value="1"/>
</dbReference>
<dbReference type="RefSeq" id="WP_305010525.1">
    <property type="nucleotide sequence ID" value="NZ_JAUQSX010000002.1"/>
</dbReference>
<keyword evidence="1" id="KW-0597">Phosphoprotein</keyword>
<evidence type="ECO:0000256" key="1">
    <source>
        <dbReference type="PROSITE-ProRule" id="PRU00169"/>
    </source>
</evidence>
<dbReference type="Proteomes" id="UP001167796">
    <property type="component" value="Unassembled WGS sequence"/>
</dbReference>
<feature type="domain" description="Response regulatory" evidence="2">
    <location>
        <begin position="9"/>
        <end position="120"/>
    </location>
</feature>
<keyword evidence="5" id="KW-1185">Reference proteome</keyword>
<dbReference type="Pfam" id="PF04397">
    <property type="entry name" value="LytTR"/>
    <property type="match status" value="1"/>
</dbReference>
<name>A0ABT9A8U2_9BACT</name>
<keyword evidence="4" id="KW-0238">DNA-binding</keyword>
<gene>
    <name evidence="4" type="ORF">Q5H92_05675</name>
</gene>
<evidence type="ECO:0000313" key="4">
    <source>
        <dbReference type="EMBL" id="MDO7845837.1"/>
    </source>
</evidence>